<proteinExistence type="predicted"/>
<keyword evidence="3 6" id="KW-0812">Transmembrane</keyword>
<evidence type="ECO:0000256" key="4">
    <source>
        <dbReference type="ARBA" id="ARBA00022989"/>
    </source>
</evidence>
<sequence length="638" mass="74316">MKEKVLLKTNLFICIIIILGFFITSIISYHSNKQIFQKDIEEVSNLTSEGIYHNIDTIFSKPINVSMTMANDVLLKDFLGEEALKKDDDSYIKQMRDYLNAYRIKYGYDSVFLVSKETSRYYYYNGLDRILTKDNPENEWYYDFLNSKAEYGIKIDNDEVANANNDITVFINCAIKGENKETIGVVGVGFRVKNLQNLLAKYETEYGIDTYLINAQGTIEISSTDTAYKEKNIFQNDVFQQLKKDILNKDSNMQDFWYHSGKRRGYLVSRYIDNLEWYLLIDHDTSQLQENLNGQIIGGFLVIIAVITCVLVIITNIIKKYNHTIVRMTQKHEKEHRDIFQKATEQMFQNIIELDITHNCFGNIETEEFFEDLCVPKGTPYDEALKIVAREQIKEEYQEGYIKTFSPENVLDAYKNGIESLTYDFMISDDGIRYYWMRITARIFTWEEDNSVRMFSYRQNIDAQKTQEKKLLANLERDHLSSLYNKKTTQDKIIQMLHQHPEQLFAFFILDIDAFKLVNDRFGHAVGDHVIADFAHILKNQFNEQDIVGRIGGDEFVAFIPVHNYEQVERKGAQLVKVLHHNYLEKDVVCPISTSIGVAIAPDAGTDFEQLYKNADRALYQTKKNGKNGFTIYQKENS</sequence>
<comment type="subcellular location">
    <subcellularLocation>
        <location evidence="1">Cell membrane</location>
        <topology evidence="1">Multi-pass membrane protein</topology>
    </subcellularLocation>
</comment>
<evidence type="ECO:0000313" key="8">
    <source>
        <dbReference type="EMBL" id="MCH4284973.1"/>
    </source>
</evidence>
<keyword evidence="4 6" id="KW-1133">Transmembrane helix</keyword>
<dbReference type="Gene3D" id="3.30.70.270">
    <property type="match status" value="1"/>
</dbReference>
<dbReference type="Proteomes" id="UP001202402">
    <property type="component" value="Unassembled WGS sequence"/>
</dbReference>
<dbReference type="PROSITE" id="PS50887">
    <property type="entry name" value="GGDEF"/>
    <property type="match status" value="1"/>
</dbReference>
<keyword evidence="2" id="KW-1003">Cell membrane</keyword>
<dbReference type="InterPro" id="IPR052163">
    <property type="entry name" value="DGC-Regulatory_Protein"/>
</dbReference>
<dbReference type="InterPro" id="IPR033479">
    <property type="entry name" value="dCache_1"/>
</dbReference>
<dbReference type="Pfam" id="PF02743">
    <property type="entry name" value="dCache_1"/>
    <property type="match status" value="1"/>
</dbReference>
<name>A0ABS9R5M7_9FIRM</name>
<dbReference type="CDD" id="cd01949">
    <property type="entry name" value="GGDEF"/>
    <property type="match status" value="1"/>
</dbReference>
<dbReference type="InterPro" id="IPR000160">
    <property type="entry name" value="GGDEF_dom"/>
</dbReference>
<dbReference type="EMBL" id="JAKVPQ010000004">
    <property type="protein sequence ID" value="MCH4284973.1"/>
    <property type="molecule type" value="Genomic_DNA"/>
</dbReference>
<dbReference type="SUPFAM" id="SSF55073">
    <property type="entry name" value="Nucleotide cyclase"/>
    <property type="match status" value="1"/>
</dbReference>
<dbReference type="PANTHER" id="PTHR46663:SF2">
    <property type="entry name" value="GGDEF DOMAIN-CONTAINING PROTEIN"/>
    <property type="match status" value="1"/>
</dbReference>
<evidence type="ECO:0000256" key="1">
    <source>
        <dbReference type="ARBA" id="ARBA00004651"/>
    </source>
</evidence>
<dbReference type="Gene3D" id="3.30.450.20">
    <property type="entry name" value="PAS domain"/>
    <property type="match status" value="1"/>
</dbReference>
<evidence type="ECO:0000313" key="9">
    <source>
        <dbReference type="Proteomes" id="UP001202402"/>
    </source>
</evidence>
<protein>
    <submittedName>
        <fullName evidence="8">Sensor domain-containing diguanylate cyclase</fullName>
    </submittedName>
</protein>
<feature type="domain" description="GGDEF" evidence="7">
    <location>
        <begin position="503"/>
        <end position="635"/>
    </location>
</feature>
<dbReference type="NCBIfam" id="TIGR00254">
    <property type="entry name" value="GGDEF"/>
    <property type="match status" value="1"/>
</dbReference>
<dbReference type="PANTHER" id="PTHR46663">
    <property type="entry name" value="DIGUANYLATE CYCLASE DGCT-RELATED"/>
    <property type="match status" value="1"/>
</dbReference>
<keyword evidence="9" id="KW-1185">Reference proteome</keyword>
<evidence type="ECO:0000256" key="3">
    <source>
        <dbReference type="ARBA" id="ARBA00022692"/>
    </source>
</evidence>
<keyword evidence="5 6" id="KW-0472">Membrane</keyword>
<dbReference type="InterPro" id="IPR043128">
    <property type="entry name" value="Rev_trsase/Diguanyl_cyclase"/>
</dbReference>
<evidence type="ECO:0000256" key="5">
    <source>
        <dbReference type="ARBA" id="ARBA00023136"/>
    </source>
</evidence>
<dbReference type="Pfam" id="PF00990">
    <property type="entry name" value="GGDEF"/>
    <property type="match status" value="1"/>
</dbReference>
<organism evidence="8 9">
    <name type="scientific">Amedibacillus hominis</name>
    <dbReference type="NCBI Taxonomy" id="2897776"/>
    <lineage>
        <taxon>Bacteria</taxon>
        <taxon>Bacillati</taxon>
        <taxon>Bacillota</taxon>
        <taxon>Erysipelotrichia</taxon>
        <taxon>Erysipelotrichales</taxon>
        <taxon>Erysipelotrichaceae</taxon>
        <taxon>Amedibacillus</taxon>
    </lineage>
</organism>
<comment type="caution">
    <text evidence="8">The sequence shown here is derived from an EMBL/GenBank/DDBJ whole genome shotgun (WGS) entry which is preliminary data.</text>
</comment>
<reference evidence="8 9" key="1">
    <citation type="submission" date="2022-02" db="EMBL/GenBank/DDBJ databases">
        <title>Genome of Erysipelotrichaceae sp. nov. NSJ-176 isolated from human feces.</title>
        <authorList>
            <person name="Abdugheni R."/>
        </authorList>
    </citation>
    <scope>NUCLEOTIDE SEQUENCE [LARGE SCALE GENOMIC DNA]</scope>
    <source>
        <strain evidence="8 9">NSJ-176</strain>
    </source>
</reference>
<dbReference type="SMART" id="SM00267">
    <property type="entry name" value="GGDEF"/>
    <property type="match status" value="1"/>
</dbReference>
<evidence type="ECO:0000256" key="6">
    <source>
        <dbReference type="SAM" id="Phobius"/>
    </source>
</evidence>
<dbReference type="RefSeq" id="WP_117455536.1">
    <property type="nucleotide sequence ID" value="NZ_JAKVPQ010000004.1"/>
</dbReference>
<feature type="transmembrane region" description="Helical" evidence="6">
    <location>
        <begin position="296"/>
        <end position="318"/>
    </location>
</feature>
<feature type="transmembrane region" description="Helical" evidence="6">
    <location>
        <begin position="12"/>
        <end position="30"/>
    </location>
</feature>
<gene>
    <name evidence="8" type="ORF">LQE99_07495</name>
</gene>
<dbReference type="InterPro" id="IPR029787">
    <property type="entry name" value="Nucleotide_cyclase"/>
</dbReference>
<evidence type="ECO:0000259" key="7">
    <source>
        <dbReference type="PROSITE" id="PS50887"/>
    </source>
</evidence>
<accession>A0ABS9R5M7</accession>
<evidence type="ECO:0000256" key="2">
    <source>
        <dbReference type="ARBA" id="ARBA00022475"/>
    </source>
</evidence>